<evidence type="ECO:0000256" key="4">
    <source>
        <dbReference type="ARBA" id="ARBA00023163"/>
    </source>
</evidence>
<comment type="similarity">
    <text evidence="1">Belongs to the LysR transcriptional regulatory family.</text>
</comment>
<dbReference type="GeneID" id="80799554"/>
<dbReference type="PROSITE" id="PS50931">
    <property type="entry name" value="HTH_LYSR"/>
    <property type="match status" value="1"/>
</dbReference>
<dbReference type="CDD" id="cd08422">
    <property type="entry name" value="PBP2_CrgA_like"/>
    <property type="match status" value="1"/>
</dbReference>
<dbReference type="InterPro" id="IPR058163">
    <property type="entry name" value="LysR-type_TF_proteobact-type"/>
</dbReference>
<reference evidence="7" key="1">
    <citation type="submission" date="2017-09" db="EMBL/GenBank/DDBJ databases">
        <title>FDA dAtabase for Regulatory Grade micrObial Sequences (FDA-ARGOS): Supporting development and validation of Infectious Disease Dx tests.</title>
        <authorList>
            <person name="Minogue T."/>
            <person name="Wolcott M."/>
            <person name="Wasieloski L."/>
            <person name="Aguilar W."/>
            <person name="Moore D."/>
            <person name="Tallon L."/>
            <person name="Sadzewicz L."/>
            <person name="Ott S."/>
            <person name="Zhao X."/>
            <person name="Nagaraj S."/>
            <person name="Vavikolanu K."/>
            <person name="Aluvathingal J."/>
            <person name="Nadendla S."/>
            <person name="Sichtig H."/>
        </authorList>
    </citation>
    <scope>NUCLEOTIDE SEQUENCE [LARGE SCALE GENOMIC DNA]</scope>
    <source>
        <strain evidence="7">FDAARGOS_394</strain>
    </source>
</reference>
<dbReference type="AlphaFoldDB" id="A0A2A7URC1"/>
<accession>A0A2A7URC1</accession>
<dbReference type="OrthoDB" id="8714815at2"/>
<dbReference type="EMBL" id="PDEA01000001">
    <property type="protein sequence ID" value="PEH87711.1"/>
    <property type="molecule type" value="Genomic_DNA"/>
</dbReference>
<dbReference type="SUPFAM" id="SSF46785">
    <property type="entry name" value="Winged helix' DNA-binding domain"/>
    <property type="match status" value="1"/>
</dbReference>
<dbReference type="GO" id="GO:0003700">
    <property type="term" value="F:DNA-binding transcription factor activity"/>
    <property type="evidence" value="ECO:0007669"/>
    <property type="project" value="InterPro"/>
</dbReference>
<dbReference type="Proteomes" id="UP000220246">
    <property type="component" value="Unassembled WGS sequence"/>
</dbReference>
<dbReference type="GO" id="GO:0006351">
    <property type="term" value="P:DNA-templated transcription"/>
    <property type="evidence" value="ECO:0007669"/>
    <property type="project" value="TreeGrafter"/>
</dbReference>
<evidence type="ECO:0000313" key="6">
    <source>
        <dbReference type="EMBL" id="PEH87711.1"/>
    </source>
</evidence>
<dbReference type="PANTHER" id="PTHR30537">
    <property type="entry name" value="HTH-TYPE TRANSCRIPTIONAL REGULATOR"/>
    <property type="match status" value="1"/>
</dbReference>
<comment type="caution">
    <text evidence="6">The sequence shown here is derived from an EMBL/GenBank/DDBJ whole genome shotgun (WGS) entry which is preliminary data.</text>
</comment>
<evidence type="ECO:0000256" key="1">
    <source>
        <dbReference type="ARBA" id="ARBA00009437"/>
    </source>
</evidence>
<proteinExistence type="inferred from homology"/>
<sequence length="299" mass="32875">MDVNALGLLVEIIDAGNLSRAAARLGMSRANVSHRLSQFERDLGQQLLRRTTRQIEPTELGRRLYEHGRSIRHELLSADESVAALGQALQGRVRLSVPSGYGQLTMAGWLTDFMRSYPGIALEVIFDNAIEDLMDGRVDCAVRVMNDPPEHLVARHLGPVQYVACATPACMAQWGQPQTLQALLRLPLIASGLTEQKLRMAGLQTLGQGDAALSMRLVSPNFYFLREALLQGLGVGLVPDYMVRESIAQGALQALALPAGSLDFLATHKYLLYMPTRFQTRAIQTLTEYLHERALAEAG</sequence>
<dbReference type="Pfam" id="PF00126">
    <property type="entry name" value="HTH_1"/>
    <property type="match status" value="1"/>
</dbReference>
<dbReference type="FunFam" id="1.10.10.10:FF:000001">
    <property type="entry name" value="LysR family transcriptional regulator"/>
    <property type="match status" value="1"/>
</dbReference>
<evidence type="ECO:0000259" key="5">
    <source>
        <dbReference type="PROSITE" id="PS50931"/>
    </source>
</evidence>
<keyword evidence="3" id="KW-0238">DNA-binding</keyword>
<dbReference type="InterPro" id="IPR036390">
    <property type="entry name" value="WH_DNA-bd_sf"/>
</dbReference>
<organism evidence="6 7">
    <name type="scientific">Comamonas terrigena</name>
    <dbReference type="NCBI Taxonomy" id="32013"/>
    <lineage>
        <taxon>Bacteria</taxon>
        <taxon>Pseudomonadati</taxon>
        <taxon>Pseudomonadota</taxon>
        <taxon>Betaproteobacteria</taxon>
        <taxon>Burkholderiales</taxon>
        <taxon>Comamonadaceae</taxon>
        <taxon>Comamonas</taxon>
    </lineage>
</organism>
<dbReference type="Gene3D" id="1.10.10.10">
    <property type="entry name" value="Winged helix-like DNA-binding domain superfamily/Winged helix DNA-binding domain"/>
    <property type="match status" value="1"/>
</dbReference>
<keyword evidence="4" id="KW-0804">Transcription</keyword>
<dbReference type="STRING" id="1219032.GCA_001515545_02498"/>
<keyword evidence="7" id="KW-1185">Reference proteome</keyword>
<dbReference type="SUPFAM" id="SSF53850">
    <property type="entry name" value="Periplasmic binding protein-like II"/>
    <property type="match status" value="1"/>
</dbReference>
<evidence type="ECO:0000313" key="7">
    <source>
        <dbReference type="Proteomes" id="UP000220246"/>
    </source>
</evidence>
<dbReference type="InterPro" id="IPR000847">
    <property type="entry name" value="LysR_HTH_N"/>
</dbReference>
<evidence type="ECO:0000256" key="2">
    <source>
        <dbReference type="ARBA" id="ARBA00023015"/>
    </source>
</evidence>
<dbReference type="InterPro" id="IPR036388">
    <property type="entry name" value="WH-like_DNA-bd_sf"/>
</dbReference>
<protein>
    <submittedName>
        <fullName evidence="6">LysR family transcriptional regulator</fullName>
    </submittedName>
</protein>
<dbReference type="GO" id="GO:0043565">
    <property type="term" value="F:sequence-specific DNA binding"/>
    <property type="evidence" value="ECO:0007669"/>
    <property type="project" value="TreeGrafter"/>
</dbReference>
<name>A0A2A7URC1_COMTR</name>
<gene>
    <name evidence="6" type="ORF">CRM82_03020</name>
</gene>
<evidence type="ECO:0000256" key="3">
    <source>
        <dbReference type="ARBA" id="ARBA00023125"/>
    </source>
</evidence>
<dbReference type="PANTHER" id="PTHR30537:SF5">
    <property type="entry name" value="HTH-TYPE TRANSCRIPTIONAL ACTIVATOR TTDR-RELATED"/>
    <property type="match status" value="1"/>
</dbReference>
<dbReference type="Pfam" id="PF03466">
    <property type="entry name" value="LysR_substrate"/>
    <property type="match status" value="1"/>
</dbReference>
<dbReference type="RefSeq" id="WP_066538530.1">
    <property type="nucleotide sequence ID" value="NZ_DALZSI010000011.1"/>
</dbReference>
<dbReference type="InterPro" id="IPR005119">
    <property type="entry name" value="LysR_subst-bd"/>
</dbReference>
<feature type="domain" description="HTH lysR-type" evidence="5">
    <location>
        <begin position="1"/>
        <end position="58"/>
    </location>
</feature>
<keyword evidence="2" id="KW-0805">Transcription regulation</keyword>
<dbReference type="Gene3D" id="3.40.190.290">
    <property type="match status" value="1"/>
</dbReference>